<reference evidence="1 2" key="1">
    <citation type="submission" date="2023-06" db="EMBL/GenBank/DDBJ databases">
        <title>Sporosarcina sp. nov., isolated from Korean traditional fermented seafood 'Jeotgal'.</title>
        <authorList>
            <person name="Yang A.I."/>
            <person name="Shin N.-R."/>
        </authorList>
    </citation>
    <scope>NUCLEOTIDE SEQUENCE [LARGE SCALE GENOMIC DNA]</scope>
    <source>
        <strain evidence="1 2">KCTC13119</strain>
    </source>
</reference>
<evidence type="ECO:0000313" key="2">
    <source>
        <dbReference type="Proteomes" id="UP001282284"/>
    </source>
</evidence>
<accession>A0ABU4GDD7</accession>
<evidence type="ECO:0000313" key="1">
    <source>
        <dbReference type="EMBL" id="MDW0114999.1"/>
    </source>
</evidence>
<gene>
    <name evidence="1" type="ORF">QT711_17705</name>
</gene>
<organism evidence="1 2">
    <name type="scientific">Sporosarcina saromensis</name>
    <dbReference type="NCBI Taxonomy" id="359365"/>
    <lineage>
        <taxon>Bacteria</taxon>
        <taxon>Bacillati</taxon>
        <taxon>Bacillota</taxon>
        <taxon>Bacilli</taxon>
        <taxon>Bacillales</taxon>
        <taxon>Caryophanaceae</taxon>
        <taxon>Sporosarcina</taxon>
    </lineage>
</organism>
<dbReference type="EMBL" id="JAUBDI010000026">
    <property type="protein sequence ID" value="MDW0114999.1"/>
    <property type="molecule type" value="Genomic_DNA"/>
</dbReference>
<evidence type="ECO:0008006" key="3">
    <source>
        <dbReference type="Google" id="ProtNLM"/>
    </source>
</evidence>
<protein>
    <recommendedName>
        <fullName evidence="3">PepSY domain-containing protein</fullName>
    </recommendedName>
</protein>
<proteinExistence type="predicted"/>
<sequence length="104" mass="11854">MSATSEETTRFPGHKSAWEDPINITQEDAERIALDQAKLDGHDSPKISSDWNTMMQSVYSIKYERDVLVYRIHVNSAEGPAKEYLFDVLYYISTNSGEIIVSNH</sequence>
<dbReference type="Proteomes" id="UP001282284">
    <property type="component" value="Unassembled WGS sequence"/>
</dbReference>
<dbReference type="RefSeq" id="WP_317946461.1">
    <property type="nucleotide sequence ID" value="NZ_JAUBDI010000026.1"/>
</dbReference>
<comment type="caution">
    <text evidence="1">The sequence shown here is derived from an EMBL/GenBank/DDBJ whole genome shotgun (WGS) entry which is preliminary data.</text>
</comment>
<keyword evidence="2" id="KW-1185">Reference proteome</keyword>
<name>A0ABU4GDD7_9BACL</name>